<dbReference type="KEGG" id="nmf:NMS_2219"/>
<accession>W8VWD7</accession>
<dbReference type="Proteomes" id="UP000031760">
    <property type="component" value="Chromosome"/>
</dbReference>
<proteinExistence type="predicted"/>
<dbReference type="HOGENOM" id="CLU_3293260_0_0_10"/>
<dbReference type="EMBL" id="AP014548">
    <property type="protein sequence ID" value="BAO56228.1"/>
    <property type="molecule type" value="Genomic_DNA"/>
</dbReference>
<evidence type="ECO:0000313" key="1">
    <source>
        <dbReference type="EMBL" id="BAO56228.1"/>
    </source>
</evidence>
<organism evidence="1 2">
    <name type="scientific">Nonlabens marinus S1-08</name>
    <dbReference type="NCBI Taxonomy" id="1454201"/>
    <lineage>
        <taxon>Bacteria</taxon>
        <taxon>Pseudomonadati</taxon>
        <taxon>Bacteroidota</taxon>
        <taxon>Flavobacteriia</taxon>
        <taxon>Flavobacteriales</taxon>
        <taxon>Flavobacteriaceae</taxon>
        <taxon>Nonlabens</taxon>
    </lineage>
</organism>
<keyword evidence="2" id="KW-1185">Reference proteome</keyword>
<gene>
    <name evidence="1" type="ORF">NMS_2219</name>
</gene>
<sequence length="40" mass="4832">MGKQRLIQCRFLVFPSLLFHIVRFRESEIPIYRNGRLSPL</sequence>
<name>W8VWD7_9FLAO</name>
<evidence type="ECO:0000313" key="2">
    <source>
        <dbReference type="Proteomes" id="UP000031760"/>
    </source>
</evidence>
<protein>
    <submittedName>
        <fullName evidence="1">Uncharacterized protein</fullName>
    </submittedName>
</protein>
<dbReference type="AlphaFoldDB" id="W8VWD7"/>
<reference evidence="1 2" key="1">
    <citation type="journal article" date="2014" name="Proc. Natl. Acad. Sci. U.S.A.">
        <title>Functional characterization of flavobacteria rhodopsins reveals a unique class of light-driven chloride pump in bacteria.</title>
        <authorList>
            <person name="Yoshizawa S."/>
            <person name="Kumagai Y."/>
            <person name="Kim H."/>
            <person name="Ogura Y."/>
            <person name="Hayashi T."/>
            <person name="Iwasaki W."/>
            <person name="DeLong E.F."/>
            <person name="Kogure K."/>
        </authorList>
    </citation>
    <scope>NUCLEOTIDE SEQUENCE [LARGE SCALE GENOMIC DNA]</scope>
    <source>
        <strain evidence="1 2">S1-08</strain>
    </source>
</reference>